<dbReference type="STRING" id="1313296.SAMN05661091_5928"/>
<protein>
    <recommendedName>
        <fullName evidence="4">Lipoprotein</fullName>
    </recommendedName>
</protein>
<accession>A0A1X7HTB1</accession>
<organism evidence="2 3">
    <name type="scientific">Paenibacillus uliginis N3/975</name>
    <dbReference type="NCBI Taxonomy" id="1313296"/>
    <lineage>
        <taxon>Bacteria</taxon>
        <taxon>Bacillati</taxon>
        <taxon>Bacillota</taxon>
        <taxon>Bacilli</taxon>
        <taxon>Bacillales</taxon>
        <taxon>Paenibacillaceae</taxon>
        <taxon>Paenibacillus</taxon>
    </lineage>
</organism>
<dbReference type="AlphaFoldDB" id="A0A1X7HTB1"/>
<name>A0A1X7HTB1_9BACL</name>
<keyword evidence="1" id="KW-0732">Signal</keyword>
<feature type="signal peptide" evidence="1">
    <location>
        <begin position="1"/>
        <end position="21"/>
    </location>
</feature>
<dbReference type="PROSITE" id="PS51257">
    <property type="entry name" value="PROKAR_LIPOPROTEIN"/>
    <property type="match status" value="1"/>
</dbReference>
<evidence type="ECO:0000313" key="3">
    <source>
        <dbReference type="Proteomes" id="UP000192940"/>
    </source>
</evidence>
<evidence type="ECO:0000256" key="1">
    <source>
        <dbReference type="SAM" id="SignalP"/>
    </source>
</evidence>
<gene>
    <name evidence="2" type="ORF">SAMN05661091_5928</name>
</gene>
<dbReference type="RefSeq" id="WP_208916677.1">
    <property type="nucleotide sequence ID" value="NZ_LT840184.1"/>
</dbReference>
<reference evidence="2 3" key="1">
    <citation type="submission" date="2017-04" db="EMBL/GenBank/DDBJ databases">
        <authorList>
            <person name="Afonso C.L."/>
            <person name="Miller P.J."/>
            <person name="Scott M.A."/>
            <person name="Spackman E."/>
            <person name="Goraichik I."/>
            <person name="Dimitrov K.M."/>
            <person name="Suarez D.L."/>
            <person name="Swayne D.E."/>
        </authorList>
    </citation>
    <scope>NUCLEOTIDE SEQUENCE [LARGE SCALE GENOMIC DNA]</scope>
    <source>
        <strain evidence="2 3">N3/975</strain>
    </source>
</reference>
<dbReference type="Pfam" id="PF20316">
    <property type="entry name" value="DUF6612"/>
    <property type="match status" value="1"/>
</dbReference>
<evidence type="ECO:0008006" key="4">
    <source>
        <dbReference type="Google" id="ProtNLM"/>
    </source>
</evidence>
<dbReference type="Proteomes" id="UP000192940">
    <property type="component" value="Chromosome I"/>
</dbReference>
<keyword evidence="3" id="KW-1185">Reference proteome</keyword>
<dbReference type="EMBL" id="LT840184">
    <property type="protein sequence ID" value="SMF92622.1"/>
    <property type="molecule type" value="Genomic_DNA"/>
</dbReference>
<evidence type="ECO:0000313" key="2">
    <source>
        <dbReference type="EMBL" id="SMF92622.1"/>
    </source>
</evidence>
<sequence>MNKKFGVVMLSLLLTLTVVLSGCAKKQEPKEAMNAAAANAMQMTSYEMKSSFVIEDLQMKMAATEGNPNVDQVLTMLKNAELTLTGIHQAEPQQTEMQMGINLKGDMAMTFNIDMVMTKEKIYVKIPSIPMLPFPEDVVGKYLVMDLKELAEQAGETFNPESLDAQKSQKFATEVMNALIAEYDQAKYFKQIETKDAKLPEGVDAKQVVQFYITNENVKEALDILVNKAAPKIVDIAGKDEYREMLSLTKEDIEQAKKEVSSVDQGEFKKGLEELQKYLKINTFNITTAIDKKDFPVYQDLVMNVDFNDPETKDTVKLAVKGSTQYSKINEKQTFKIGIPKDADVITMEQFEESMGAY</sequence>
<feature type="chain" id="PRO_5039300167" description="Lipoprotein" evidence="1">
    <location>
        <begin position="22"/>
        <end position="358"/>
    </location>
</feature>
<dbReference type="InterPro" id="IPR046720">
    <property type="entry name" value="DUF6612"/>
</dbReference>
<proteinExistence type="predicted"/>